<dbReference type="EMBL" id="CP027657">
    <property type="protein sequence ID" value="AVO55820.1"/>
    <property type="molecule type" value="Genomic_DNA"/>
</dbReference>
<proteinExistence type="predicted"/>
<accession>A0A2R3QVT3</accession>
<protein>
    <submittedName>
        <fullName evidence="1">Uncharacterized protein</fullName>
    </submittedName>
</protein>
<dbReference type="RefSeq" id="WP_106741762.1">
    <property type="nucleotide sequence ID" value="NZ_CP027657.1"/>
</dbReference>
<sequence>MNNRNDGIIHDTEDKGWWCHHGLELERSFVALCNTHLNLSAWENPEKRDNPYAPDLIVAGRVADLKVQNTPFFVSRRYDMDPRRTVTFNRKDYERYSELYPDIDIYFWVDWTQTESKYGRVDYLAGIYSLPFVTLAGLIESGAPEHHYIHRRDDTQGNAKSSFLLSLDAFDILLEKDRRL</sequence>
<evidence type="ECO:0000313" key="2">
    <source>
        <dbReference type="Proteomes" id="UP000238327"/>
    </source>
</evidence>
<reference evidence="1 2" key="1">
    <citation type="submission" date="2018-03" db="EMBL/GenBank/DDBJ databases">
        <title>Complete genome sequence and methylome analysis of Pseudomonas mendocina NEB 698.</title>
        <authorList>
            <person name="Morgan R.D."/>
        </authorList>
    </citation>
    <scope>NUCLEOTIDE SEQUENCE [LARGE SCALE GENOMIC DNA]</scope>
    <source>
        <strain evidence="1 2">NEB698</strain>
    </source>
</reference>
<name>A0A2R3QVT3_ECTME</name>
<gene>
    <name evidence="1" type="ORF">C7A17_24750</name>
</gene>
<dbReference type="AlphaFoldDB" id="A0A2R3QVT3"/>
<organism evidence="1 2">
    <name type="scientific">Ectopseudomonas mendocina</name>
    <name type="common">Pseudomonas mendocina</name>
    <dbReference type="NCBI Taxonomy" id="300"/>
    <lineage>
        <taxon>Bacteria</taxon>
        <taxon>Pseudomonadati</taxon>
        <taxon>Pseudomonadota</taxon>
        <taxon>Gammaproteobacteria</taxon>
        <taxon>Pseudomonadales</taxon>
        <taxon>Pseudomonadaceae</taxon>
        <taxon>Ectopseudomonas</taxon>
    </lineage>
</organism>
<dbReference type="OrthoDB" id="6155100at2"/>
<dbReference type="Proteomes" id="UP000238327">
    <property type="component" value="Chromosome"/>
</dbReference>
<evidence type="ECO:0000313" key="1">
    <source>
        <dbReference type="EMBL" id="AVO55820.1"/>
    </source>
</evidence>